<dbReference type="EMBL" id="JAGSCS010000001">
    <property type="protein sequence ID" value="MBR0574885.1"/>
    <property type="molecule type" value="Genomic_DNA"/>
</dbReference>
<keyword evidence="1" id="KW-0802">TPR repeat</keyword>
<dbReference type="Gene3D" id="1.25.40.10">
    <property type="entry name" value="Tetratricopeptide repeat domain"/>
    <property type="match status" value="1"/>
</dbReference>
<feature type="repeat" description="TPR" evidence="1">
    <location>
        <begin position="245"/>
        <end position="278"/>
    </location>
</feature>
<dbReference type="RefSeq" id="WP_211799399.1">
    <property type="nucleotide sequence ID" value="NZ_JAGSCS010000001.1"/>
</dbReference>
<protein>
    <submittedName>
        <fullName evidence="2">Tetratricopeptide repeat protein</fullName>
    </submittedName>
</protein>
<proteinExistence type="predicted"/>
<dbReference type="Pfam" id="PF13432">
    <property type="entry name" value="TPR_16"/>
    <property type="match status" value="2"/>
</dbReference>
<reference evidence="2" key="1">
    <citation type="submission" date="2021-04" db="EMBL/GenBank/DDBJ databases">
        <title>Proteiniclasticum sedimins sp. nov., an obligate anaerobic bacterium isolated from anaerobic sludge.</title>
        <authorList>
            <person name="Liu J."/>
        </authorList>
    </citation>
    <scope>NUCLEOTIDE SEQUENCE</scope>
    <source>
        <strain evidence="2">BAD-10</strain>
    </source>
</reference>
<evidence type="ECO:0000256" key="1">
    <source>
        <dbReference type="PROSITE-ProRule" id="PRU00339"/>
    </source>
</evidence>
<dbReference type="AlphaFoldDB" id="A0A941HPB3"/>
<dbReference type="InterPro" id="IPR011990">
    <property type="entry name" value="TPR-like_helical_dom_sf"/>
</dbReference>
<keyword evidence="3" id="KW-1185">Reference proteome</keyword>
<name>A0A941HPB3_9CLOT</name>
<dbReference type="SUPFAM" id="SSF48452">
    <property type="entry name" value="TPR-like"/>
    <property type="match status" value="1"/>
</dbReference>
<comment type="caution">
    <text evidence="2">The sequence shown here is derived from an EMBL/GenBank/DDBJ whole genome shotgun (WGS) entry which is preliminary data.</text>
</comment>
<dbReference type="InterPro" id="IPR019734">
    <property type="entry name" value="TPR_rpt"/>
</dbReference>
<gene>
    <name evidence="2" type="ORF">KCG48_00885</name>
</gene>
<evidence type="ECO:0000313" key="3">
    <source>
        <dbReference type="Proteomes" id="UP000675379"/>
    </source>
</evidence>
<dbReference type="PROSITE" id="PS50005">
    <property type="entry name" value="TPR"/>
    <property type="match status" value="1"/>
</dbReference>
<evidence type="ECO:0000313" key="2">
    <source>
        <dbReference type="EMBL" id="MBR0574885.1"/>
    </source>
</evidence>
<dbReference type="Proteomes" id="UP000675379">
    <property type="component" value="Unassembled WGS sequence"/>
</dbReference>
<dbReference type="SMART" id="SM00028">
    <property type="entry name" value="TPR"/>
    <property type="match status" value="4"/>
</dbReference>
<sequence length="363" mass="41995">MEYKNHFKEKLARLIFLEIQKGFLEDSLQVPGLKAMKEDLFLPLSPEYIAENLTQDMTKNLPFGEFVKGMYYVAGADPEFAQVPLYRRILLSLRREEVIKGYVAKLLKEDKKEEALLYLLGLYTIHQEADVLLKALSLLEEMAITQTMYQDALKAYAELAQKSDLKEGNLFLGSAWRLQGNFDKALLHLREYLRQGGEETPEITEELEFLDRKTRILEGEGILYENPQHFLELVLPLLNREEDNPRLLLMIGIAYRLLKNHEKAIYYLQEALAVDEAYVDVHNELGINYAALGDYALAITYFRKIFEQVRSIEILTNLIMCYLNVGDLDSAKAHIEIAELMDGDDEILQEIKQYVRKLEGETE</sequence>
<organism evidence="2 3">
    <name type="scientific">Proteiniclasticum sediminis</name>
    <dbReference type="NCBI Taxonomy" id="2804028"/>
    <lineage>
        <taxon>Bacteria</taxon>
        <taxon>Bacillati</taxon>
        <taxon>Bacillota</taxon>
        <taxon>Clostridia</taxon>
        <taxon>Eubacteriales</taxon>
        <taxon>Clostridiaceae</taxon>
        <taxon>Proteiniclasticum</taxon>
    </lineage>
</organism>
<accession>A0A941HPB3</accession>